<keyword evidence="4" id="KW-1185">Reference proteome</keyword>
<protein>
    <recommendedName>
        <fullName evidence="2">WW domain-containing protein</fullName>
    </recommendedName>
</protein>
<dbReference type="PROSITE" id="PS01159">
    <property type="entry name" value="WW_DOMAIN_1"/>
    <property type="match status" value="1"/>
</dbReference>
<dbReference type="Proteomes" id="UP000054248">
    <property type="component" value="Unassembled WGS sequence"/>
</dbReference>
<reference evidence="3 4" key="1">
    <citation type="submission" date="2014-04" db="EMBL/GenBank/DDBJ databases">
        <authorList>
            <consortium name="DOE Joint Genome Institute"/>
            <person name="Kuo A."/>
            <person name="Girlanda M."/>
            <person name="Perotto S."/>
            <person name="Kohler A."/>
            <person name="Nagy L.G."/>
            <person name="Floudas D."/>
            <person name="Copeland A."/>
            <person name="Barry K.W."/>
            <person name="Cichocki N."/>
            <person name="Veneault-Fourrey C."/>
            <person name="LaButti K."/>
            <person name="Lindquist E.A."/>
            <person name="Lipzen A."/>
            <person name="Lundell T."/>
            <person name="Morin E."/>
            <person name="Murat C."/>
            <person name="Sun H."/>
            <person name="Tunlid A."/>
            <person name="Henrissat B."/>
            <person name="Grigoriev I.V."/>
            <person name="Hibbett D.S."/>
            <person name="Martin F."/>
            <person name="Nordberg H.P."/>
            <person name="Cantor M.N."/>
            <person name="Hua S.X."/>
        </authorList>
    </citation>
    <scope>NUCLEOTIDE SEQUENCE [LARGE SCALE GENOMIC DNA]</scope>
    <source>
        <strain evidence="3 4">MUT 4182</strain>
    </source>
</reference>
<dbReference type="AlphaFoldDB" id="A0A0C3QC63"/>
<name>A0A0C3QC63_9AGAM</name>
<dbReference type="CDD" id="cd00201">
    <property type="entry name" value="WW"/>
    <property type="match status" value="1"/>
</dbReference>
<dbReference type="InterPro" id="IPR001202">
    <property type="entry name" value="WW_dom"/>
</dbReference>
<dbReference type="PROSITE" id="PS50020">
    <property type="entry name" value="WW_DOMAIN_2"/>
    <property type="match status" value="1"/>
</dbReference>
<dbReference type="Gene3D" id="2.20.70.10">
    <property type="match status" value="1"/>
</dbReference>
<accession>A0A0C3QC63</accession>
<dbReference type="EMBL" id="KN822997">
    <property type="protein sequence ID" value="KIO28245.1"/>
    <property type="molecule type" value="Genomic_DNA"/>
</dbReference>
<evidence type="ECO:0000259" key="2">
    <source>
        <dbReference type="PROSITE" id="PS50020"/>
    </source>
</evidence>
<feature type="region of interest" description="Disordered" evidence="1">
    <location>
        <begin position="1"/>
        <end position="148"/>
    </location>
</feature>
<sequence>MAHDDGERDWGEDDGWASEQVVATMDVDRSDLIHAGGDGGASQQTLDDDDSPHVPEKVGVSQEPKADVSPTHPATRNGGFERKDSRRTPSRSSSDFGKALPSSLPQRPTTIAPHVEESDPLAASAMARSPSKSTNGLPPDWEERKSRRNGKTYFFNLKTEETTWTKPTVPTAVSSTRTWAHSTRQPLHLTTGERKKGTNVSKRAVHSSASSIFLTGASANIQFFSTKTGQVCFTAPASEIKRVPKRTREGFTWGPRRLVTAARLEQVACIMKEIGLHHPLLVASVLRLLHLATMIAAQGAPKTDTLSTLFG</sequence>
<dbReference type="OrthoDB" id="3266464at2759"/>
<evidence type="ECO:0000313" key="4">
    <source>
        <dbReference type="Proteomes" id="UP000054248"/>
    </source>
</evidence>
<reference evidence="4" key="2">
    <citation type="submission" date="2015-01" db="EMBL/GenBank/DDBJ databases">
        <title>Evolutionary Origins and Diversification of the Mycorrhizal Mutualists.</title>
        <authorList>
            <consortium name="DOE Joint Genome Institute"/>
            <consortium name="Mycorrhizal Genomics Consortium"/>
            <person name="Kohler A."/>
            <person name="Kuo A."/>
            <person name="Nagy L.G."/>
            <person name="Floudas D."/>
            <person name="Copeland A."/>
            <person name="Barry K.W."/>
            <person name="Cichocki N."/>
            <person name="Veneault-Fourrey C."/>
            <person name="LaButti K."/>
            <person name="Lindquist E.A."/>
            <person name="Lipzen A."/>
            <person name="Lundell T."/>
            <person name="Morin E."/>
            <person name="Murat C."/>
            <person name="Riley R."/>
            <person name="Ohm R."/>
            <person name="Sun H."/>
            <person name="Tunlid A."/>
            <person name="Henrissat B."/>
            <person name="Grigoriev I.V."/>
            <person name="Hibbett D.S."/>
            <person name="Martin F."/>
        </authorList>
    </citation>
    <scope>NUCLEOTIDE SEQUENCE [LARGE SCALE GENOMIC DNA]</scope>
    <source>
        <strain evidence="4">MUT 4182</strain>
    </source>
</reference>
<dbReference type="HOGENOM" id="CLU_894862_0_0_1"/>
<dbReference type="Pfam" id="PF00397">
    <property type="entry name" value="WW"/>
    <property type="match status" value="1"/>
</dbReference>
<dbReference type="SMART" id="SM00456">
    <property type="entry name" value="WW"/>
    <property type="match status" value="1"/>
</dbReference>
<dbReference type="InterPro" id="IPR036020">
    <property type="entry name" value="WW_dom_sf"/>
</dbReference>
<gene>
    <name evidence="3" type="ORF">M407DRAFT_231008</name>
</gene>
<feature type="domain" description="WW" evidence="2">
    <location>
        <begin position="135"/>
        <end position="169"/>
    </location>
</feature>
<dbReference type="SUPFAM" id="SSF51045">
    <property type="entry name" value="WW domain"/>
    <property type="match status" value="1"/>
</dbReference>
<evidence type="ECO:0000313" key="3">
    <source>
        <dbReference type="EMBL" id="KIO28245.1"/>
    </source>
</evidence>
<proteinExistence type="predicted"/>
<organism evidence="3 4">
    <name type="scientific">Tulasnella calospora MUT 4182</name>
    <dbReference type="NCBI Taxonomy" id="1051891"/>
    <lineage>
        <taxon>Eukaryota</taxon>
        <taxon>Fungi</taxon>
        <taxon>Dikarya</taxon>
        <taxon>Basidiomycota</taxon>
        <taxon>Agaricomycotina</taxon>
        <taxon>Agaricomycetes</taxon>
        <taxon>Cantharellales</taxon>
        <taxon>Tulasnellaceae</taxon>
        <taxon>Tulasnella</taxon>
    </lineage>
</organism>
<evidence type="ECO:0000256" key="1">
    <source>
        <dbReference type="SAM" id="MobiDB-lite"/>
    </source>
</evidence>